<dbReference type="AlphaFoldDB" id="A0A8K0WP64"/>
<dbReference type="OrthoDB" id="5342924at2759"/>
<proteinExistence type="predicted"/>
<name>A0A8K0WP64_9HYPO</name>
<dbReference type="Proteomes" id="UP000813444">
    <property type="component" value="Unassembled WGS sequence"/>
</dbReference>
<organism evidence="1 2">
    <name type="scientific">Stachybotrys elegans</name>
    <dbReference type="NCBI Taxonomy" id="80388"/>
    <lineage>
        <taxon>Eukaryota</taxon>
        <taxon>Fungi</taxon>
        <taxon>Dikarya</taxon>
        <taxon>Ascomycota</taxon>
        <taxon>Pezizomycotina</taxon>
        <taxon>Sordariomycetes</taxon>
        <taxon>Hypocreomycetidae</taxon>
        <taxon>Hypocreales</taxon>
        <taxon>Stachybotryaceae</taxon>
        <taxon>Stachybotrys</taxon>
    </lineage>
</organism>
<evidence type="ECO:0000313" key="2">
    <source>
        <dbReference type="Proteomes" id="UP000813444"/>
    </source>
</evidence>
<sequence length="232" mass="25196">MEGVNCFDDERCLRWQQTDRQDRRIEAELWNHGPAPGNVSFQWVDTKGALSAVFHIPYAKGRVSPSEDALLDESARQGFYVGACSFVGRWVPSSASAILAVTDVVESNVMATFFAADSMADAARTGFSARLTKDWADLLHASTPGSTTGSFNKMSSALDGLLEAFISRQALRGNPEAGEIRFFLPLAAKTGSFTHPRARNGCDGSRWHVEGRVDAELGSPSRISMYCGHADS</sequence>
<gene>
    <name evidence="1" type="ORF">B0I35DRAFT_277844</name>
</gene>
<accession>A0A8K0WP64</accession>
<protein>
    <submittedName>
        <fullName evidence="1">Uncharacterized protein</fullName>
    </submittedName>
</protein>
<dbReference type="EMBL" id="JAGPNK010000009">
    <property type="protein sequence ID" value="KAH7313725.1"/>
    <property type="molecule type" value="Genomic_DNA"/>
</dbReference>
<keyword evidence="2" id="KW-1185">Reference proteome</keyword>
<comment type="caution">
    <text evidence="1">The sequence shown here is derived from an EMBL/GenBank/DDBJ whole genome shotgun (WGS) entry which is preliminary data.</text>
</comment>
<reference evidence="1" key="1">
    <citation type="journal article" date="2021" name="Nat. Commun.">
        <title>Genetic determinants of endophytism in the Arabidopsis root mycobiome.</title>
        <authorList>
            <person name="Mesny F."/>
            <person name="Miyauchi S."/>
            <person name="Thiergart T."/>
            <person name="Pickel B."/>
            <person name="Atanasova L."/>
            <person name="Karlsson M."/>
            <person name="Huettel B."/>
            <person name="Barry K.W."/>
            <person name="Haridas S."/>
            <person name="Chen C."/>
            <person name="Bauer D."/>
            <person name="Andreopoulos W."/>
            <person name="Pangilinan J."/>
            <person name="LaButti K."/>
            <person name="Riley R."/>
            <person name="Lipzen A."/>
            <person name="Clum A."/>
            <person name="Drula E."/>
            <person name="Henrissat B."/>
            <person name="Kohler A."/>
            <person name="Grigoriev I.V."/>
            <person name="Martin F.M."/>
            <person name="Hacquard S."/>
        </authorList>
    </citation>
    <scope>NUCLEOTIDE SEQUENCE</scope>
    <source>
        <strain evidence="1">MPI-CAGE-CH-0235</strain>
    </source>
</reference>
<evidence type="ECO:0000313" key="1">
    <source>
        <dbReference type="EMBL" id="KAH7313725.1"/>
    </source>
</evidence>